<keyword evidence="3 7" id="KW-0347">Helicase</keyword>
<feature type="domain" description="Helicase ATP-binding" evidence="5">
    <location>
        <begin position="237"/>
        <end position="410"/>
    </location>
</feature>
<organism evidence="7 8">
    <name type="scientific">Stenotrophomonas maltophilia</name>
    <name type="common">Pseudomonas maltophilia</name>
    <name type="synonym">Xanthomonas maltophilia</name>
    <dbReference type="NCBI Taxonomy" id="40324"/>
    <lineage>
        <taxon>Bacteria</taxon>
        <taxon>Pseudomonadati</taxon>
        <taxon>Pseudomonadota</taxon>
        <taxon>Gammaproteobacteria</taxon>
        <taxon>Lysobacterales</taxon>
        <taxon>Lysobacteraceae</taxon>
        <taxon>Stenotrophomonas</taxon>
        <taxon>Stenotrophomonas maltophilia group</taxon>
    </lineage>
</organism>
<keyword evidence="2" id="KW-0378">Hydrolase</keyword>
<dbReference type="GO" id="GO:0005524">
    <property type="term" value="F:ATP binding"/>
    <property type="evidence" value="ECO:0007669"/>
    <property type="project" value="UniProtKB-KW"/>
</dbReference>
<sequence>MRTSLQRWINNADTARHMRYFQYAQLPVELGPIDQRLDDYFISLVGELFANLHDPQVPLSDWAQLGNAFLQFSTEMPLDQLQSRGISADDAALFASASFYFGDFPASACLAMRRSARPPDPGSPRAACYDFLARPSTLQSAFALEVQDDLKAGALDRLATRSAELQRRESTALNEGPEEWIVARLLSRCFARFQLTNVRAVLPEGGRQFWTPLVHSLVDRQPSTWEFFPSQIQAIRSGLLGNDTSYALQMPTGAGKTTLCETLIYWHLHAHPQDVALLLVPFRSLASELRGTLVRRLNAMGLSARCAYGGTVPTGDEAQGLDRIRAMVATPEAISGILSADSAFAQRVSLVICDEGHLLDGGSRGIGLELLLARLKTRPGRLARFVFVSAIVPNIEEINAWLGGNDQTVIRSSYRPATAEYAVLRPKGTGANMSIDLDMHPHEPVERRFQISGFLGRESFTYLNPNTGRANTYPFASVKAQAIAAARKVLPMGCTAIFAANKRGHQGAVGLAEELVKQLALPLSLPTPSGYTQSAELPRYVAYLEAEYGPGWIGSQIVRHGAALHHGDIPQETREVLEALIRESVVRLVICTSTLAEGVNLPIRCLVLYSVQRQGHDGRREAMLARDIKNLVGRAGRAGANTKGLVICANPEQWPIVQPVATQGEGEAVRGSLLELIKLLDQFLAQKGLQINNEFMESSDAVHPIVDGVDSTLIDLISEEVGEEAFVAHARQLAEDTFAAQQLPQPQVDLLRSVFELRARRLIGLRTTGQLAWVRDSGAKVRMLDSVAHGLRQMRPDWQAPIDPLNDSLRIVLLEWAWSHPELQQAVIEGFRPPNDDATSVKGTFFDVVRRWMHGERFIVIAQERQLEMDDLLAIHTRAITYTLQTLIEQGISLLARQLQADQIELAAGVSNFTEQLRFGAPNYVARWLAAAGVRHRLAYVSIGKAITAQQSIVDSSMIKEHALQSLREHAGAWRAELGELIYANTLKDLS</sequence>
<dbReference type="InterPro" id="IPR027417">
    <property type="entry name" value="P-loop_NTPase"/>
</dbReference>
<gene>
    <name evidence="7" type="ORF">A9K56_04005</name>
</gene>
<dbReference type="Pfam" id="PF00270">
    <property type="entry name" value="DEAD"/>
    <property type="match status" value="1"/>
</dbReference>
<reference evidence="7 8" key="1">
    <citation type="submission" date="2016-05" db="EMBL/GenBank/DDBJ databases">
        <title>Draft Genome Sequences of Stenotrophomonas maltophilia Strains Sm32COP, Sm41DVV, Sm46PAILV, SmF3, SmF22, SmSOFb1 and SmCVFa1, Isolated from Different Manures, in France.</title>
        <authorList>
            <person name="Nazaret S."/>
            <person name="Bodilis J."/>
        </authorList>
    </citation>
    <scope>NUCLEOTIDE SEQUENCE [LARGE SCALE GENOMIC DNA]</scope>
    <source>
        <strain evidence="7 8">Sm41DVV</strain>
    </source>
</reference>
<evidence type="ECO:0000313" key="8">
    <source>
        <dbReference type="Proteomes" id="UP000092125"/>
    </source>
</evidence>
<dbReference type="Pfam" id="PF00271">
    <property type="entry name" value="Helicase_C"/>
    <property type="match status" value="1"/>
</dbReference>
<evidence type="ECO:0000259" key="5">
    <source>
        <dbReference type="PROSITE" id="PS51192"/>
    </source>
</evidence>
<evidence type="ECO:0000256" key="4">
    <source>
        <dbReference type="ARBA" id="ARBA00022840"/>
    </source>
</evidence>
<evidence type="ECO:0000256" key="2">
    <source>
        <dbReference type="ARBA" id="ARBA00022801"/>
    </source>
</evidence>
<evidence type="ECO:0000313" key="7">
    <source>
        <dbReference type="EMBL" id="OBU62819.1"/>
    </source>
</evidence>
<evidence type="ECO:0000259" key="6">
    <source>
        <dbReference type="PROSITE" id="PS51194"/>
    </source>
</evidence>
<dbReference type="SMART" id="SM00487">
    <property type="entry name" value="DEXDc"/>
    <property type="match status" value="1"/>
</dbReference>
<dbReference type="InterPro" id="IPR050474">
    <property type="entry name" value="Hel308_SKI2-like"/>
</dbReference>
<dbReference type="SMART" id="SM00490">
    <property type="entry name" value="HELICc"/>
    <property type="match status" value="1"/>
</dbReference>
<dbReference type="PANTHER" id="PTHR47961:SF6">
    <property type="entry name" value="DNA-DIRECTED DNA POLYMERASE"/>
    <property type="match status" value="1"/>
</dbReference>
<evidence type="ECO:0000256" key="1">
    <source>
        <dbReference type="ARBA" id="ARBA00022741"/>
    </source>
</evidence>
<protein>
    <submittedName>
        <fullName evidence="7">DEAD/DEAH box helicase</fullName>
    </submittedName>
</protein>
<dbReference type="AlphaFoldDB" id="A0AAP7L1X1"/>
<dbReference type="InterPro" id="IPR011545">
    <property type="entry name" value="DEAD/DEAH_box_helicase_dom"/>
</dbReference>
<keyword evidence="4" id="KW-0067">ATP-binding</keyword>
<dbReference type="Proteomes" id="UP000092125">
    <property type="component" value="Unassembled WGS sequence"/>
</dbReference>
<dbReference type="GO" id="GO:0016787">
    <property type="term" value="F:hydrolase activity"/>
    <property type="evidence" value="ECO:0007669"/>
    <property type="project" value="UniProtKB-KW"/>
</dbReference>
<dbReference type="GO" id="GO:0004386">
    <property type="term" value="F:helicase activity"/>
    <property type="evidence" value="ECO:0007669"/>
    <property type="project" value="UniProtKB-KW"/>
</dbReference>
<feature type="domain" description="Helicase C-terminal" evidence="6">
    <location>
        <begin position="515"/>
        <end position="685"/>
    </location>
</feature>
<dbReference type="GO" id="GO:0003676">
    <property type="term" value="F:nucleic acid binding"/>
    <property type="evidence" value="ECO:0007669"/>
    <property type="project" value="InterPro"/>
</dbReference>
<name>A0AAP7L1X1_STEMA</name>
<dbReference type="PROSITE" id="PS51192">
    <property type="entry name" value="HELICASE_ATP_BIND_1"/>
    <property type="match status" value="1"/>
</dbReference>
<proteinExistence type="predicted"/>
<dbReference type="PANTHER" id="PTHR47961">
    <property type="entry name" value="DNA POLYMERASE THETA, PUTATIVE (AFU_ORTHOLOGUE AFUA_1G05260)-RELATED"/>
    <property type="match status" value="1"/>
</dbReference>
<keyword evidence="1" id="KW-0547">Nucleotide-binding</keyword>
<dbReference type="RefSeq" id="WP_065181509.1">
    <property type="nucleotide sequence ID" value="NZ_LYVI01000002.1"/>
</dbReference>
<accession>A0AAP7L1X1</accession>
<dbReference type="SUPFAM" id="SSF52540">
    <property type="entry name" value="P-loop containing nucleoside triphosphate hydrolases"/>
    <property type="match status" value="1"/>
</dbReference>
<dbReference type="InterPro" id="IPR014001">
    <property type="entry name" value="Helicase_ATP-bd"/>
</dbReference>
<dbReference type="InterPro" id="IPR001650">
    <property type="entry name" value="Helicase_C-like"/>
</dbReference>
<evidence type="ECO:0000256" key="3">
    <source>
        <dbReference type="ARBA" id="ARBA00022806"/>
    </source>
</evidence>
<comment type="caution">
    <text evidence="7">The sequence shown here is derived from an EMBL/GenBank/DDBJ whole genome shotgun (WGS) entry which is preliminary data.</text>
</comment>
<dbReference type="PROSITE" id="PS51194">
    <property type="entry name" value="HELICASE_CTER"/>
    <property type="match status" value="1"/>
</dbReference>
<dbReference type="EMBL" id="LYVI01000002">
    <property type="protein sequence ID" value="OBU62819.1"/>
    <property type="molecule type" value="Genomic_DNA"/>
</dbReference>
<dbReference type="Gene3D" id="3.40.50.300">
    <property type="entry name" value="P-loop containing nucleotide triphosphate hydrolases"/>
    <property type="match status" value="2"/>
</dbReference>